<dbReference type="GO" id="GO:0046872">
    <property type="term" value="F:metal ion binding"/>
    <property type="evidence" value="ECO:0007669"/>
    <property type="project" value="UniProtKB-KW"/>
</dbReference>
<protein>
    <recommendedName>
        <fullName evidence="19">CCR4-Not complex 3'-5'-exoribonuclease subunit Ccr4</fullName>
        <ecNumber evidence="6">3.1.13.4</ecNumber>
    </recommendedName>
    <alternativeName>
        <fullName evidence="20">Carbon catabolite repressor protein 4</fullName>
    </alternativeName>
    <alternativeName>
        <fullName evidence="21">Cytoplasmic deadenylase</fullName>
    </alternativeName>
    <alternativeName>
        <fullName evidence="22">Glucose-repressible alcohol dehydrogenase transcriptional effector</fullName>
    </alternativeName>
</protein>
<evidence type="ECO:0000256" key="2">
    <source>
        <dbReference type="ARBA" id="ARBA00001946"/>
    </source>
</evidence>
<evidence type="ECO:0000256" key="8">
    <source>
        <dbReference type="ARBA" id="ARBA00022614"/>
    </source>
</evidence>
<evidence type="ECO:0000256" key="11">
    <source>
        <dbReference type="ARBA" id="ARBA00022737"/>
    </source>
</evidence>
<dbReference type="GeneID" id="80880042"/>
<keyword evidence="7" id="KW-0963">Cytoplasm</keyword>
<proteinExistence type="inferred from homology"/>
<keyword evidence="14" id="KW-0460">Magnesium</keyword>
<evidence type="ECO:0000313" key="26">
    <source>
        <dbReference type="Proteomes" id="UP001217417"/>
    </source>
</evidence>
<keyword evidence="17" id="KW-0804">Transcription</keyword>
<dbReference type="InterPro" id="IPR003591">
    <property type="entry name" value="Leu-rich_rpt_typical-subtyp"/>
</dbReference>
<keyword evidence="9" id="KW-0540">Nuclease</keyword>
<evidence type="ECO:0000256" key="14">
    <source>
        <dbReference type="ARBA" id="ARBA00022842"/>
    </source>
</evidence>
<comment type="similarity">
    <text evidence="5">Belongs to the CCR4/nocturin family.</text>
</comment>
<keyword evidence="11" id="KW-0677">Repeat</keyword>
<dbReference type="Pfam" id="PF03372">
    <property type="entry name" value="Exo_endo_phos"/>
    <property type="match status" value="2"/>
</dbReference>
<evidence type="ECO:0000256" key="7">
    <source>
        <dbReference type="ARBA" id="ARBA00022490"/>
    </source>
</evidence>
<gene>
    <name evidence="25" type="ORF">POJ06DRAFT_192257</name>
</gene>
<evidence type="ECO:0000256" key="23">
    <source>
        <dbReference type="SAM" id="MobiDB-lite"/>
    </source>
</evidence>
<evidence type="ECO:0000256" key="19">
    <source>
        <dbReference type="ARBA" id="ARBA00023475"/>
    </source>
</evidence>
<comment type="cofactor">
    <cofactor evidence="2">
        <name>Mg(2+)</name>
        <dbReference type="ChEBI" id="CHEBI:18420"/>
    </cofactor>
</comment>
<keyword evidence="10" id="KW-0479">Metal-binding</keyword>
<keyword evidence="18" id="KW-0539">Nucleus</keyword>
<dbReference type="GO" id="GO:0005634">
    <property type="term" value="C:nucleus"/>
    <property type="evidence" value="ECO:0007669"/>
    <property type="project" value="UniProtKB-SubCell"/>
</dbReference>
<dbReference type="GO" id="GO:0004519">
    <property type="term" value="F:endonuclease activity"/>
    <property type="evidence" value="ECO:0007669"/>
    <property type="project" value="UniProtKB-KW"/>
</dbReference>
<evidence type="ECO:0000256" key="15">
    <source>
        <dbReference type="ARBA" id="ARBA00022884"/>
    </source>
</evidence>
<dbReference type="InterPro" id="IPR001611">
    <property type="entry name" value="Leu-rich_rpt"/>
</dbReference>
<dbReference type="PANTHER" id="PTHR12121:SF100">
    <property type="entry name" value="POLY(A)-SPECIFIC RIBONUCLEASE"/>
    <property type="match status" value="1"/>
</dbReference>
<dbReference type="GO" id="GO:0003723">
    <property type="term" value="F:RNA binding"/>
    <property type="evidence" value="ECO:0007669"/>
    <property type="project" value="UniProtKB-KW"/>
</dbReference>
<dbReference type="InterPro" id="IPR005135">
    <property type="entry name" value="Endo/exonuclease/phosphatase"/>
</dbReference>
<evidence type="ECO:0000256" key="16">
    <source>
        <dbReference type="ARBA" id="ARBA00023015"/>
    </source>
</evidence>
<feature type="compositionally biased region" description="Polar residues" evidence="23">
    <location>
        <begin position="34"/>
        <end position="43"/>
    </location>
</feature>
<reference evidence="25" key="1">
    <citation type="submission" date="2023-03" db="EMBL/GenBank/DDBJ databases">
        <title>Near-Complete genome sequence of Lipomyces tetrasporous NRRL Y-64009, an oleaginous yeast capable of growing on lignocellulosic hydrolysates.</title>
        <authorList>
            <consortium name="Lawrence Berkeley National Laboratory"/>
            <person name="Jagtap S.S."/>
            <person name="Liu J.-J."/>
            <person name="Walukiewicz H.E."/>
            <person name="Pangilinan J."/>
            <person name="Lipzen A."/>
            <person name="Ahrendt S."/>
            <person name="Koriabine M."/>
            <person name="Cobaugh K."/>
            <person name="Salamov A."/>
            <person name="Yoshinaga Y."/>
            <person name="Ng V."/>
            <person name="Daum C."/>
            <person name="Grigoriev I.V."/>
            <person name="Slininger P.J."/>
            <person name="Dien B.S."/>
            <person name="Jin Y.-S."/>
            <person name="Rao C.V."/>
        </authorList>
    </citation>
    <scope>NUCLEOTIDE SEQUENCE</scope>
    <source>
        <strain evidence="25">NRRL Y-64009</strain>
    </source>
</reference>
<feature type="domain" description="Endonuclease/exonuclease/phosphatase" evidence="24">
    <location>
        <begin position="466"/>
        <end position="562"/>
    </location>
</feature>
<dbReference type="AlphaFoldDB" id="A0AAD7VUN5"/>
<keyword evidence="12" id="KW-0378">Hydrolase</keyword>
<name>A0AAD7VUN5_9ASCO</name>
<organism evidence="25 26">
    <name type="scientific">Lipomyces tetrasporus</name>
    <dbReference type="NCBI Taxonomy" id="54092"/>
    <lineage>
        <taxon>Eukaryota</taxon>
        <taxon>Fungi</taxon>
        <taxon>Dikarya</taxon>
        <taxon>Ascomycota</taxon>
        <taxon>Saccharomycotina</taxon>
        <taxon>Lipomycetes</taxon>
        <taxon>Lipomycetales</taxon>
        <taxon>Lipomycetaceae</taxon>
        <taxon>Lipomyces</taxon>
    </lineage>
</organism>
<evidence type="ECO:0000256" key="1">
    <source>
        <dbReference type="ARBA" id="ARBA00001663"/>
    </source>
</evidence>
<feature type="domain" description="Endonuclease/exonuclease/phosphatase" evidence="24">
    <location>
        <begin position="256"/>
        <end position="372"/>
    </location>
</feature>
<accession>A0AAD7VUN5</accession>
<evidence type="ECO:0000256" key="17">
    <source>
        <dbReference type="ARBA" id="ARBA00023163"/>
    </source>
</evidence>
<dbReference type="SUPFAM" id="SSF56219">
    <property type="entry name" value="DNase I-like"/>
    <property type="match status" value="1"/>
</dbReference>
<keyword evidence="8" id="KW-0433">Leucine-rich repeat</keyword>
<evidence type="ECO:0000256" key="10">
    <source>
        <dbReference type="ARBA" id="ARBA00022723"/>
    </source>
</evidence>
<evidence type="ECO:0000256" key="18">
    <source>
        <dbReference type="ARBA" id="ARBA00023242"/>
    </source>
</evidence>
<keyword evidence="15" id="KW-0694">RNA-binding</keyword>
<evidence type="ECO:0000256" key="5">
    <source>
        <dbReference type="ARBA" id="ARBA00010774"/>
    </source>
</evidence>
<evidence type="ECO:0000256" key="6">
    <source>
        <dbReference type="ARBA" id="ARBA00012161"/>
    </source>
</evidence>
<sequence>MVSTHWQHQIHLAQLSRQSSSPHHHARAAATLSRGGTQPSGLTLQDPASLLNGGQNGQSSPLTGSSLKLSGGRRLERPEGEGLERVQLEKQKDKRQDWAALDLGGQGIRNLNLALFNYHFLDKLYINHNRLTSLPGAVCKLGQLTILDVSGNLLTVLPPEIGLMKNLRMLLIIDNNLQSLPPEMGTLFRLEVLGIEGNPLPDSIKNLMAKEGTRGIIGDLRDNGPVPLPPAPRDWIVLEERESEKDNADEGVFSVVSYNILCDRYTGIYGYTPSWALQWDFRRESIKQEVVSYDADIMCLQEVDLATYEEFLLPNLSEKDYTGFHWPKSRAKTMSEAERRKVDGCAIFYKKSVFKLIDQQPVEFQHVAMNSTLLVPDKDSLKNYPDIFNRVATKDNIATVCFLEHQRTGNRLIAVNAHLDWAPTYGDVKLVQVGLLLGELQVMAEKFAKLPMPDDSPMKGQYTSGKKIPMVIGGDFNSTPDSGVYQLLSKGSVDGDHIDVQGYKYGKFTENGVSHPFGLKSSYANIGELSFTNCTPTFKDAIDYIWYSANSLTVAGLLGEPDKEYMSKVMGFPNAHFPSEYVDFLFCYSVQAINNYKSYFPTFSVPV</sequence>
<dbReference type="GO" id="GO:0004535">
    <property type="term" value="F:poly(A)-specific ribonuclease activity"/>
    <property type="evidence" value="ECO:0007669"/>
    <property type="project" value="UniProtKB-EC"/>
</dbReference>
<comment type="caution">
    <text evidence="25">The sequence shown here is derived from an EMBL/GenBank/DDBJ whole genome shotgun (WGS) entry which is preliminary data.</text>
</comment>
<dbReference type="Gene3D" id="3.60.10.10">
    <property type="entry name" value="Endonuclease/exonuclease/phosphatase"/>
    <property type="match status" value="1"/>
</dbReference>
<feature type="compositionally biased region" description="Basic and acidic residues" evidence="23">
    <location>
        <begin position="73"/>
        <end position="89"/>
    </location>
</feature>
<feature type="compositionally biased region" description="Polar residues" evidence="23">
    <location>
        <begin position="57"/>
        <end position="68"/>
    </location>
</feature>
<evidence type="ECO:0000256" key="12">
    <source>
        <dbReference type="ARBA" id="ARBA00022801"/>
    </source>
</evidence>
<feature type="region of interest" description="Disordered" evidence="23">
    <location>
        <begin position="14"/>
        <end position="89"/>
    </location>
</feature>
<keyword evidence="16" id="KW-0805">Transcription regulation</keyword>
<dbReference type="Pfam" id="PF13855">
    <property type="entry name" value="LRR_8"/>
    <property type="match status" value="1"/>
</dbReference>
<evidence type="ECO:0000256" key="13">
    <source>
        <dbReference type="ARBA" id="ARBA00022839"/>
    </source>
</evidence>
<evidence type="ECO:0000256" key="22">
    <source>
        <dbReference type="ARBA" id="ARBA00033317"/>
    </source>
</evidence>
<dbReference type="InterPro" id="IPR032675">
    <property type="entry name" value="LRR_dom_sf"/>
</dbReference>
<keyword evidence="26" id="KW-1185">Reference proteome</keyword>
<dbReference type="EMBL" id="JARPMG010000002">
    <property type="protein sequence ID" value="KAJ8102638.1"/>
    <property type="molecule type" value="Genomic_DNA"/>
</dbReference>
<dbReference type="PROSITE" id="PS51450">
    <property type="entry name" value="LRR"/>
    <property type="match status" value="1"/>
</dbReference>
<dbReference type="RefSeq" id="XP_056046088.1">
    <property type="nucleotide sequence ID" value="XM_056184876.1"/>
</dbReference>
<evidence type="ECO:0000259" key="24">
    <source>
        <dbReference type="Pfam" id="PF03372"/>
    </source>
</evidence>
<comment type="catalytic activity">
    <reaction evidence="1">
        <text>Exonucleolytic cleavage of poly(A) to 5'-AMP.</text>
        <dbReference type="EC" id="3.1.13.4"/>
    </reaction>
</comment>
<dbReference type="EC" id="3.1.13.4" evidence="6"/>
<keyword evidence="25" id="KW-0255">Endonuclease</keyword>
<dbReference type="Proteomes" id="UP001217417">
    <property type="component" value="Unassembled WGS sequence"/>
</dbReference>
<dbReference type="SUPFAM" id="SSF52058">
    <property type="entry name" value="L domain-like"/>
    <property type="match status" value="1"/>
</dbReference>
<dbReference type="InterPro" id="IPR036691">
    <property type="entry name" value="Endo/exonu/phosph_ase_sf"/>
</dbReference>
<dbReference type="Gene3D" id="3.80.10.10">
    <property type="entry name" value="Ribonuclease Inhibitor"/>
    <property type="match status" value="1"/>
</dbReference>
<evidence type="ECO:0000256" key="21">
    <source>
        <dbReference type="ARBA" id="ARBA00031469"/>
    </source>
</evidence>
<dbReference type="InterPro" id="IPR050410">
    <property type="entry name" value="CCR4/nocturin_mRNA_transcr"/>
</dbReference>
<dbReference type="PANTHER" id="PTHR12121">
    <property type="entry name" value="CARBON CATABOLITE REPRESSOR PROTEIN 4"/>
    <property type="match status" value="1"/>
</dbReference>
<evidence type="ECO:0000256" key="9">
    <source>
        <dbReference type="ARBA" id="ARBA00022722"/>
    </source>
</evidence>
<evidence type="ECO:0000256" key="20">
    <source>
        <dbReference type="ARBA" id="ARBA00030493"/>
    </source>
</evidence>
<evidence type="ECO:0000256" key="3">
    <source>
        <dbReference type="ARBA" id="ARBA00004123"/>
    </source>
</evidence>
<evidence type="ECO:0000313" key="25">
    <source>
        <dbReference type="EMBL" id="KAJ8102638.1"/>
    </source>
</evidence>
<keyword evidence="13" id="KW-0269">Exonuclease</keyword>
<dbReference type="SMART" id="SM00369">
    <property type="entry name" value="LRR_TYP"/>
    <property type="match status" value="2"/>
</dbReference>
<dbReference type="GO" id="GO:0005737">
    <property type="term" value="C:cytoplasm"/>
    <property type="evidence" value="ECO:0007669"/>
    <property type="project" value="UniProtKB-SubCell"/>
</dbReference>
<evidence type="ECO:0000256" key="4">
    <source>
        <dbReference type="ARBA" id="ARBA00004496"/>
    </source>
</evidence>
<comment type="subcellular location">
    <subcellularLocation>
        <location evidence="4">Cytoplasm</location>
    </subcellularLocation>
    <subcellularLocation>
        <location evidence="3">Nucleus</location>
    </subcellularLocation>
</comment>
<dbReference type="CDD" id="cd09097">
    <property type="entry name" value="Deadenylase_CCR4"/>
    <property type="match status" value="1"/>
</dbReference>